<evidence type="ECO:0000256" key="1">
    <source>
        <dbReference type="ARBA" id="ARBA00007118"/>
    </source>
</evidence>
<keyword evidence="11" id="KW-1185">Reference proteome</keyword>
<feature type="domain" description="Nitroreductase" evidence="9">
    <location>
        <begin position="8"/>
        <end position="163"/>
    </location>
</feature>
<dbReference type="CDD" id="cd02135">
    <property type="entry name" value="YdjA-like"/>
    <property type="match status" value="1"/>
</dbReference>
<evidence type="ECO:0000256" key="7">
    <source>
        <dbReference type="PIRNR" id="PIRNR000232"/>
    </source>
</evidence>
<feature type="binding site" description="in other chain" evidence="8">
    <location>
        <begin position="133"/>
        <end position="135"/>
    </location>
    <ligand>
        <name>FMN</name>
        <dbReference type="ChEBI" id="CHEBI:58210"/>
        <note>ligand shared between dimeric partners</note>
    </ligand>
</feature>
<name>A0A7X0JXE2_9GAMM</name>
<dbReference type="PANTHER" id="PTHR43821:SF1">
    <property type="entry name" value="NAD(P)H NITROREDUCTASE YDJA-RELATED"/>
    <property type="match status" value="1"/>
</dbReference>
<dbReference type="InterPro" id="IPR000415">
    <property type="entry name" value="Nitroreductase-like"/>
</dbReference>
<dbReference type="InParanoid" id="A0A7X0JXE2"/>
<keyword evidence="6 7" id="KW-0520">NAD</keyword>
<dbReference type="EC" id="1.-.-.-" evidence="7"/>
<proteinExistence type="inferred from homology"/>
<evidence type="ECO:0000313" key="11">
    <source>
        <dbReference type="Proteomes" id="UP000528457"/>
    </source>
</evidence>
<dbReference type="InterPro" id="IPR029479">
    <property type="entry name" value="Nitroreductase"/>
</dbReference>
<evidence type="ECO:0000256" key="6">
    <source>
        <dbReference type="ARBA" id="ARBA00023027"/>
    </source>
</evidence>
<evidence type="ECO:0000256" key="4">
    <source>
        <dbReference type="ARBA" id="ARBA00022857"/>
    </source>
</evidence>
<feature type="binding site" evidence="8">
    <location>
        <position position="39"/>
    </location>
    <ligand>
        <name>FMN</name>
        <dbReference type="ChEBI" id="CHEBI:58210"/>
        <note>ligand shared between dimeric partners</note>
    </ligand>
</feature>
<feature type="binding site" evidence="8">
    <location>
        <position position="35"/>
    </location>
    <ligand>
        <name>FMN</name>
        <dbReference type="ChEBI" id="CHEBI:58210"/>
        <note>ligand shared between dimeric partners</note>
    </ligand>
</feature>
<sequence>MLALDALKNRISHGKLQAPGPTTEQRSEIEAAALRAADHGCLRPWRYLYIEGEGREELGRLYLDAAQAKNPDLDDSQKDRFLKMPFRAPCMYVAIANIQEHPKVPREEQLMAAAASVQNMITAAFALGVGAYWRSGELAFDSVVKQGLGLAENEEIVGFVYMGTPQIPNRKVPELQASDFFKKWPL</sequence>
<organism evidence="10 11">
    <name type="scientific">Pseudoteredinibacter isoporae</name>
    <dbReference type="NCBI Taxonomy" id="570281"/>
    <lineage>
        <taxon>Bacteria</taxon>
        <taxon>Pseudomonadati</taxon>
        <taxon>Pseudomonadota</taxon>
        <taxon>Gammaproteobacteria</taxon>
        <taxon>Cellvibrionales</taxon>
        <taxon>Cellvibrionaceae</taxon>
        <taxon>Pseudoteredinibacter</taxon>
    </lineage>
</organism>
<comment type="cofactor">
    <cofactor evidence="8">
        <name>FMN</name>
        <dbReference type="ChEBI" id="CHEBI:58210"/>
    </cofactor>
    <text evidence="8">Binds 1 FMN per subunit.</text>
</comment>
<dbReference type="EMBL" id="JACHHT010000003">
    <property type="protein sequence ID" value="MBB6523270.1"/>
    <property type="molecule type" value="Genomic_DNA"/>
</dbReference>
<dbReference type="RefSeq" id="WP_166843634.1">
    <property type="nucleotide sequence ID" value="NZ_JAAONY010000003.1"/>
</dbReference>
<comment type="caution">
    <text evidence="10">The sequence shown here is derived from an EMBL/GenBank/DDBJ whole genome shotgun (WGS) entry which is preliminary data.</text>
</comment>
<dbReference type="PIRSF" id="PIRSF000232">
    <property type="entry name" value="YdjA"/>
    <property type="match status" value="1"/>
</dbReference>
<feature type="binding site" description="in other chain" evidence="8">
    <location>
        <begin position="10"/>
        <end position="12"/>
    </location>
    <ligand>
        <name>FMN</name>
        <dbReference type="ChEBI" id="CHEBI:58210"/>
        <note>ligand shared between dimeric partners</note>
    </ligand>
</feature>
<dbReference type="PANTHER" id="PTHR43821">
    <property type="entry name" value="NAD(P)H NITROREDUCTASE YDJA-RELATED"/>
    <property type="match status" value="1"/>
</dbReference>
<evidence type="ECO:0000256" key="2">
    <source>
        <dbReference type="ARBA" id="ARBA00022630"/>
    </source>
</evidence>
<evidence type="ECO:0000313" key="10">
    <source>
        <dbReference type="EMBL" id="MBB6523270.1"/>
    </source>
</evidence>
<dbReference type="Proteomes" id="UP000528457">
    <property type="component" value="Unassembled WGS sequence"/>
</dbReference>
<dbReference type="AlphaFoldDB" id="A0A7X0JXE2"/>
<evidence type="ECO:0000256" key="8">
    <source>
        <dbReference type="PIRSR" id="PIRSR000232-1"/>
    </source>
</evidence>
<dbReference type="Pfam" id="PF00881">
    <property type="entry name" value="Nitroreductase"/>
    <property type="match status" value="1"/>
</dbReference>
<accession>A0A7X0JXE2</accession>
<dbReference type="Gene3D" id="3.40.109.10">
    <property type="entry name" value="NADH Oxidase"/>
    <property type="match status" value="1"/>
</dbReference>
<comment type="similarity">
    <text evidence="1 7">Belongs to the nitroreductase family.</text>
</comment>
<evidence type="ECO:0000256" key="3">
    <source>
        <dbReference type="ARBA" id="ARBA00022643"/>
    </source>
</evidence>
<evidence type="ECO:0000256" key="5">
    <source>
        <dbReference type="ARBA" id="ARBA00023002"/>
    </source>
</evidence>
<dbReference type="SUPFAM" id="SSF55469">
    <property type="entry name" value="FMN-dependent nitroreductase-like"/>
    <property type="match status" value="1"/>
</dbReference>
<dbReference type="FunCoup" id="A0A7X0JXE2">
    <property type="interactions" value="133"/>
</dbReference>
<keyword evidence="5 7" id="KW-0560">Oxidoreductase</keyword>
<protein>
    <recommendedName>
        <fullName evidence="7">Putative NAD(P)H nitroreductase</fullName>
        <ecNumber evidence="7">1.-.-.-</ecNumber>
    </recommendedName>
</protein>
<dbReference type="InterPro" id="IPR052530">
    <property type="entry name" value="NAD(P)H_nitroreductase"/>
</dbReference>
<gene>
    <name evidence="10" type="ORF">HNR48_003572</name>
</gene>
<dbReference type="GO" id="GO:0016491">
    <property type="term" value="F:oxidoreductase activity"/>
    <property type="evidence" value="ECO:0007669"/>
    <property type="project" value="UniProtKB-UniRule"/>
</dbReference>
<keyword evidence="3 7" id="KW-0288">FMN</keyword>
<evidence type="ECO:0000259" key="9">
    <source>
        <dbReference type="Pfam" id="PF00881"/>
    </source>
</evidence>
<reference evidence="10 11" key="1">
    <citation type="submission" date="2020-08" db="EMBL/GenBank/DDBJ databases">
        <title>Genomic Encyclopedia of Type Strains, Phase IV (KMG-IV): sequencing the most valuable type-strain genomes for metagenomic binning, comparative biology and taxonomic classification.</title>
        <authorList>
            <person name="Goeker M."/>
        </authorList>
    </citation>
    <scope>NUCLEOTIDE SEQUENCE [LARGE SCALE GENOMIC DNA]</scope>
    <source>
        <strain evidence="10 11">DSM 22368</strain>
    </source>
</reference>
<keyword evidence="2 7" id="KW-0285">Flavoprotein</keyword>
<keyword evidence="4 7" id="KW-0521">NADP</keyword>
<dbReference type="InterPro" id="IPR026021">
    <property type="entry name" value="YdjA-like"/>
</dbReference>